<feature type="compositionally biased region" description="Basic and acidic residues" evidence="1">
    <location>
        <begin position="51"/>
        <end position="61"/>
    </location>
</feature>
<evidence type="ECO:0000313" key="3">
    <source>
        <dbReference type="EMBL" id="RIY37907.1"/>
    </source>
</evidence>
<feature type="region of interest" description="Disordered" evidence="1">
    <location>
        <begin position="1"/>
        <end position="64"/>
    </location>
</feature>
<evidence type="ECO:0000313" key="4">
    <source>
        <dbReference type="Proteomes" id="UP000265916"/>
    </source>
</evidence>
<dbReference type="RefSeq" id="WP_119531405.1">
    <property type="nucleotide sequence ID" value="NZ_JBHSSP010000022.1"/>
</dbReference>
<proteinExistence type="predicted"/>
<feature type="compositionally biased region" description="Polar residues" evidence="1">
    <location>
        <begin position="1"/>
        <end position="18"/>
    </location>
</feature>
<reference evidence="3 4" key="1">
    <citation type="submission" date="2017-08" db="EMBL/GenBank/DDBJ databases">
        <title>Reclassification of Bisgaard taxon 37 and 44.</title>
        <authorList>
            <person name="Christensen H."/>
        </authorList>
    </citation>
    <scope>NUCLEOTIDE SEQUENCE [LARGE SCALE GENOMIC DNA]</scope>
    <source>
        <strain evidence="3 4">111</strain>
    </source>
</reference>
<keyword evidence="4" id="KW-1185">Reference proteome</keyword>
<sequence>MTSSNEHTGKPLNSLQSNQSSKITSTAQTSTTTSSTQTSKQQATKQVPVRSEVDAEQEHQVQYRQKYQAKHDVSDIPARYKIAREDMWLVFILLVILVAIGGYACYLLFVKIFSAR</sequence>
<comment type="caution">
    <text evidence="3">The sequence shown here is derived from an EMBL/GenBank/DDBJ whole genome shotgun (WGS) entry which is preliminary data.</text>
</comment>
<evidence type="ECO:0000256" key="2">
    <source>
        <dbReference type="SAM" id="Phobius"/>
    </source>
</evidence>
<keyword evidence="2" id="KW-0812">Transmembrane</keyword>
<organism evidence="3 4">
    <name type="scientific">Psittacicella hinzii</name>
    <dbReference type="NCBI Taxonomy" id="2028575"/>
    <lineage>
        <taxon>Bacteria</taxon>
        <taxon>Pseudomonadati</taxon>
        <taxon>Pseudomonadota</taxon>
        <taxon>Gammaproteobacteria</taxon>
        <taxon>Pasteurellales</taxon>
        <taxon>Psittacicellaceae</taxon>
        <taxon>Psittacicella</taxon>
    </lineage>
</organism>
<feature type="compositionally biased region" description="Low complexity" evidence="1">
    <location>
        <begin position="19"/>
        <end position="46"/>
    </location>
</feature>
<dbReference type="Proteomes" id="UP000265916">
    <property type="component" value="Unassembled WGS sequence"/>
</dbReference>
<gene>
    <name evidence="3" type="ORF">CKF58_04495</name>
</gene>
<keyword evidence="2" id="KW-1133">Transmembrane helix</keyword>
<keyword evidence="2" id="KW-0472">Membrane</keyword>
<evidence type="ECO:0000256" key="1">
    <source>
        <dbReference type="SAM" id="MobiDB-lite"/>
    </source>
</evidence>
<feature type="transmembrane region" description="Helical" evidence="2">
    <location>
        <begin position="88"/>
        <end position="109"/>
    </location>
</feature>
<dbReference type="EMBL" id="NRJG01000073">
    <property type="protein sequence ID" value="RIY37907.1"/>
    <property type="molecule type" value="Genomic_DNA"/>
</dbReference>
<name>A0A3A1YPF3_9GAMM</name>
<dbReference type="AlphaFoldDB" id="A0A3A1YPF3"/>
<accession>A0A3A1YPF3</accession>
<protein>
    <submittedName>
        <fullName evidence="3">Uncharacterized protein</fullName>
    </submittedName>
</protein>